<dbReference type="Proteomes" id="UP001476583">
    <property type="component" value="Chromosome"/>
</dbReference>
<organism evidence="1 2">
    <name type="scientific">Ectopseudomonas mendocina</name>
    <name type="common">Pseudomonas mendocina</name>
    <dbReference type="NCBI Taxonomy" id="300"/>
    <lineage>
        <taxon>Bacteria</taxon>
        <taxon>Pseudomonadati</taxon>
        <taxon>Pseudomonadota</taxon>
        <taxon>Gammaproteobacteria</taxon>
        <taxon>Pseudomonadales</taxon>
        <taxon>Pseudomonadaceae</taxon>
        <taxon>Ectopseudomonas</taxon>
    </lineage>
</organism>
<proteinExistence type="predicted"/>
<dbReference type="Pfam" id="PF13238">
    <property type="entry name" value="AAA_18"/>
    <property type="match status" value="1"/>
</dbReference>
<dbReference type="InterPro" id="IPR052922">
    <property type="entry name" value="Cytidylate_Kinase-2"/>
</dbReference>
<evidence type="ECO:0000313" key="2">
    <source>
        <dbReference type="Proteomes" id="UP001476583"/>
    </source>
</evidence>
<dbReference type="SUPFAM" id="SSF52540">
    <property type="entry name" value="P-loop containing nucleoside triphosphate hydrolases"/>
    <property type="match status" value="1"/>
</dbReference>
<accession>A0ABZ2RHP1</accession>
<keyword evidence="2" id="KW-1185">Reference proteome</keyword>
<dbReference type="PANTHER" id="PTHR37816">
    <property type="entry name" value="YALI0E33011P"/>
    <property type="match status" value="1"/>
</dbReference>
<dbReference type="PANTHER" id="PTHR37816:SF1">
    <property type="entry name" value="TOXIN"/>
    <property type="match status" value="1"/>
</dbReference>
<evidence type="ECO:0000313" key="1">
    <source>
        <dbReference type="EMBL" id="WXL25548.1"/>
    </source>
</evidence>
<dbReference type="InterPro" id="IPR027417">
    <property type="entry name" value="P-loop_NTPase"/>
</dbReference>
<name>A0ABZ2RHP1_ECTME</name>
<sequence>MAANCCPAAKVLGDALGRRISVVGCSGSGKTTLARHLARELGCPHIELDALYHQANWQPLQEDEFLKQVSKMLQPEHWVVEGNYSAVRQQILQHSDMVIWLDFPRATVMRQVILRTLKRLLTRAELWNGNRERWANLFRLDPRRSILAWTWTRHPVYRSRYSAEMKAAPPSQRYIRLGSHAETEQFLNSLSVQVPVRRT</sequence>
<protein>
    <submittedName>
        <fullName evidence="1">AAA family ATPase</fullName>
    </submittedName>
</protein>
<reference evidence="1 2" key="1">
    <citation type="submission" date="2024-03" db="EMBL/GenBank/DDBJ databases">
        <title>Complete genome of BD2.</title>
        <authorList>
            <person name="Cao G."/>
        </authorList>
    </citation>
    <scope>NUCLEOTIDE SEQUENCE [LARGE SCALE GENOMIC DNA]</scope>
    <source>
        <strain evidence="1 2">BD2</strain>
    </source>
</reference>
<dbReference type="Gene3D" id="3.40.50.300">
    <property type="entry name" value="P-loop containing nucleotide triphosphate hydrolases"/>
    <property type="match status" value="1"/>
</dbReference>
<dbReference type="EMBL" id="CP148074">
    <property type="protein sequence ID" value="WXL25548.1"/>
    <property type="molecule type" value="Genomic_DNA"/>
</dbReference>
<gene>
    <name evidence="1" type="ORF">WG219_19980</name>
</gene>